<comment type="caution">
    <text evidence="2">The sequence shown here is derived from an EMBL/GenBank/DDBJ whole genome shotgun (WGS) entry which is preliminary data.</text>
</comment>
<dbReference type="Gene3D" id="2.60.120.260">
    <property type="entry name" value="Galactose-binding domain-like"/>
    <property type="match status" value="1"/>
</dbReference>
<keyword evidence="1" id="KW-0732">Signal</keyword>
<evidence type="ECO:0000313" key="2">
    <source>
        <dbReference type="EMBL" id="TPX11301.1"/>
    </source>
</evidence>
<sequence>MVRFSILPMAAAAMLLFGAEASPCRPSTTRVTSVATTTTQAGSTTTTAAPGCVETQLFVNPGFDDSAASVAPWTSNGALIQSETQDGANALAFTFTGGGQGTGIVKQSLSVLAGIYEFSYYYRVLSVSVNADYTCDIQLSMGDTTLRGSMEDGPGGWKPGSVLFPTQSSDLGTTDVQFTVSCSGDGSS</sequence>
<accession>A0A507B2J8</accession>
<feature type="chain" id="PRO_5021211998" evidence="1">
    <location>
        <begin position="22"/>
        <end position="188"/>
    </location>
</feature>
<gene>
    <name evidence="2" type="ORF">E0L32_001119</name>
</gene>
<dbReference type="EMBL" id="SKBQ01000004">
    <property type="protein sequence ID" value="TPX11301.1"/>
    <property type="molecule type" value="Genomic_DNA"/>
</dbReference>
<keyword evidence="3" id="KW-1185">Reference proteome</keyword>
<dbReference type="GeneID" id="41968566"/>
<feature type="signal peptide" evidence="1">
    <location>
        <begin position="1"/>
        <end position="21"/>
    </location>
</feature>
<protein>
    <submittedName>
        <fullName evidence="2">Uncharacterized protein</fullName>
    </submittedName>
</protein>
<evidence type="ECO:0000313" key="3">
    <source>
        <dbReference type="Proteomes" id="UP000319257"/>
    </source>
</evidence>
<dbReference type="RefSeq" id="XP_030993012.1">
    <property type="nucleotide sequence ID" value="XM_031133939.1"/>
</dbReference>
<evidence type="ECO:0000256" key="1">
    <source>
        <dbReference type="SAM" id="SignalP"/>
    </source>
</evidence>
<dbReference type="OrthoDB" id="5092547at2759"/>
<reference evidence="2 3" key="1">
    <citation type="submission" date="2019-06" db="EMBL/GenBank/DDBJ databases">
        <title>Draft genome sequence of the filamentous fungus Phialemoniopsis curvata isolated from diesel fuel.</title>
        <authorList>
            <person name="Varaljay V.A."/>
            <person name="Lyon W.J."/>
            <person name="Crouch A.L."/>
            <person name="Drake C.E."/>
            <person name="Hollomon J.M."/>
            <person name="Nadeau L.J."/>
            <person name="Nunn H.S."/>
            <person name="Stevenson B.S."/>
            <person name="Bojanowski C.L."/>
            <person name="Crookes-Goodson W.J."/>
        </authorList>
    </citation>
    <scope>NUCLEOTIDE SEQUENCE [LARGE SCALE GENOMIC DNA]</scope>
    <source>
        <strain evidence="2 3">D216</strain>
    </source>
</reference>
<organism evidence="2 3">
    <name type="scientific">Thyridium curvatum</name>
    <dbReference type="NCBI Taxonomy" id="1093900"/>
    <lineage>
        <taxon>Eukaryota</taxon>
        <taxon>Fungi</taxon>
        <taxon>Dikarya</taxon>
        <taxon>Ascomycota</taxon>
        <taxon>Pezizomycotina</taxon>
        <taxon>Sordariomycetes</taxon>
        <taxon>Sordariomycetidae</taxon>
        <taxon>Thyridiales</taxon>
        <taxon>Thyridiaceae</taxon>
        <taxon>Thyridium</taxon>
    </lineage>
</organism>
<dbReference type="InParanoid" id="A0A507B2J8"/>
<dbReference type="STRING" id="1093900.A0A507B2J8"/>
<dbReference type="Proteomes" id="UP000319257">
    <property type="component" value="Unassembled WGS sequence"/>
</dbReference>
<dbReference type="AlphaFoldDB" id="A0A507B2J8"/>
<proteinExistence type="predicted"/>
<name>A0A507B2J8_9PEZI</name>